<keyword evidence="1" id="KW-0472">Membrane</keyword>
<feature type="transmembrane region" description="Helical" evidence="1">
    <location>
        <begin position="100"/>
        <end position="118"/>
    </location>
</feature>
<dbReference type="Pfam" id="PF22503">
    <property type="entry name" value="DUF6992"/>
    <property type="match status" value="1"/>
</dbReference>
<dbReference type="InterPro" id="IPR054261">
    <property type="entry name" value="DUF6992"/>
</dbReference>
<protein>
    <submittedName>
        <fullName evidence="2">Uncharacterized protein</fullName>
    </submittedName>
</protein>
<dbReference type="EMBL" id="CP095848">
    <property type="protein sequence ID" value="UPL48728.1"/>
    <property type="molecule type" value="Genomic_DNA"/>
</dbReference>
<evidence type="ECO:0000256" key="1">
    <source>
        <dbReference type="SAM" id="Phobius"/>
    </source>
</evidence>
<proteinExistence type="predicted"/>
<name>A0ABY4J7C4_9BACT</name>
<dbReference type="Proteomes" id="UP000829647">
    <property type="component" value="Chromosome"/>
</dbReference>
<keyword evidence="3" id="KW-1185">Reference proteome</keyword>
<feature type="transmembrane region" description="Helical" evidence="1">
    <location>
        <begin position="25"/>
        <end position="43"/>
    </location>
</feature>
<organism evidence="2 3">
    <name type="scientific">Hymenobacter sublimis</name>
    <dbReference type="NCBI Taxonomy" id="2933777"/>
    <lineage>
        <taxon>Bacteria</taxon>
        <taxon>Pseudomonadati</taxon>
        <taxon>Bacteroidota</taxon>
        <taxon>Cytophagia</taxon>
        <taxon>Cytophagales</taxon>
        <taxon>Hymenobacteraceae</taxon>
        <taxon>Hymenobacter</taxon>
    </lineage>
</organism>
<gene>
    <name evidence="2" type="ORF">MWH26_16255</name>
</gene>
<sequence>MILFAATAALPAINQARELLAERGMAVLGTWALLNLVVSGYHVSRTDARSEAHHFHLMNVAWNVVNALLAVWGILQAHPQQVAGLSPAASLSAQFNFEKILLFNAGLDVAYLCIGSWLRARAASAHTSRPERLAGFGRALWLQGGFLLFFDVGFYFIYHQYATDLLQLVQ</sequence>
<evidence type="ECO:0000313" key="2">
    <source>
        <dbReference type="EMBL" id="UPL48728.1"/>
    </source>
</evidence>
<keyword evidence="1" id="KW-0812">Transmembrane</keyword>
<dbReference type="RefSeq" id="WP_247975098.1">
    <property type="nucleotide sequence ID" value="NZ_CP095848.1"/>
</dbReference>
<accession>A0ABY4J7C4</accession>
<reference evidence="2 3" key="1">
    <citation type="submission" date="2022-04" db="EMBL/GenBank/DDBJ databases">
        <title>Hymenobacter sp. isolated from the air.</title>
        <authorList>
            <person name="Won M."/>
            <person name="Lee C.-M."/>
            <person name="Woen H.-Y."/>
            <person name="Kwon S.-W."/>
        </authorList>
    </citation>
    <scope>NUCLEOTIDE SEQUENCE [LARGE SCALE GENOMIC DNA]</scope>
    <source>
        <strain evidence="3">5516 S-25</strain>
    </source>
</reference>
<feature type="transmembrane region" description="Helical" evidence="1">
    <location>
        <begin position="139"/>
        <end position="158"/>
    </location>
</feature>
<feature type="transmembrane region" description="Helical" evidence="1">
    <location>
        <begin position="55"/>
        <end position="75"/>
    </location>
</feature>
<keyword evidence="1" id="KW-1133">Transmembrane helix</keyword>
<evidence type="ECO:0000313" key="3">
    <source>
        <dbReference type="Proteomes" id="UP000829647"/>
    </source>
</evidence>